<dbReference type="NCBIfam" id="TIGR01700">
    <property type="entry name" value="PNPH"/>
    <property type="match status" value="1"/>
</dbReference>
<dbReference type="CDD" id="cd09009">
    <property type="entry name" value="PNP-EcPNPII_like"/>
    <property type="match status" value="1"/>
</dbReference>
<organism evidence="8 9">
    <name type="scientific">Candidatus Merdimorpha stercoravium</name>
    <dbReference type="NCBI Taxonomy" id="2840863"/>
    <lineage>
        <taxon>Bacteria</taxon>
        <taxon>Pseudomonadati</taxon>
        <taxon>Bacteroidota</taxon>
        <taxon>Flavobacteriia</taxon>
        <taxon>Flavobacteriales</taxon>
        <taxon>Candidatus Merdimorpha</taxon>
    </lineage>
</organism>
<dbReference type="GO" id="GO:0009116">
    <property type="term" value="P:nucleoside metabolic process"/>
    <property type="evidence" value="ECO:0007669"/>
    <property type="project" value="InterPro"/>
</dbReference>
<evidence type="ECO:0000256" key="1">
    <source>
        <dbReference type="ARBA" id="ARBA00005058"/>
    </source>
</evidence>
<dbReference type="GO" id="GO:0005737">
    <property type="term" value="C:cytoplasm"/>
    <property type="evidence" value="ECO:0007669"/>
    <property type="project" value="TreeGrafter"/>
</dbReference>
<dbReference type="InterPro" id="IPR000845">
    <property type="entry name" value="Nucleoside_phosphorylase_d"/>
</dbReference>
<dbReference type="Pfam" id="PF01048">
    <property type="entry name" value="PNP_UDP_1"/>
    <property type="match status" value="1"/>
</dbReference>
<feature type="domain" description="Nucleoside phosphorylase" evidence="7">
    <location>
        <begin position="23"/>
        <end position="268"/>
    </location>
</feature>
<dbReference type="InterPro" id="IPR011268">
    <property type="entry name" value="Purine_phosphorylase"/>
</dbReference>
<keyword evidence="4 6" id="KW-0328">Glycosyltransferase</keyword>
<dbReference type="AlphaFoldDB" id="A0A9D1H9G1"/>
<comment type="caution">
    <text evidence="8">The sequence shown here is derived from an EMBL/GenBank/DDBJ whole genome shotgun (WGS) entry which is preliminary data.</text>
</comment>
<dbReference type="FunFam" id="3.40.50.1580:FF:000010">
    <property type="entry name" value="Purine nucleoside phosphorylase"/>
    <property type="match status" value="1"/>
</dbReference>
<evidence type="ECO:0000256" key="4">
    <source>
        <dbReference type="ARBA" id="ARBA00022676"/>
    </source>
</evidence>
<dbReference type="PANTHER" id="PTHR11904:SF9">
    <property type="entry name" value="PURINE NUCLEOSIDE PHOSPHORYLASE-RELATED"/>
    <property type="match status" value="1"/>
</dbReference>
<reference evidence="8" key="2">
    <citation type="journal article" date="2021" name="PeerJ">
        <title>Extensive microbial diversity within the chicken gut microbiome revealed by metagenomics and culture.</title>
        <authorList>
            <person name="Gilroy R."/>
            <person name="Ravi A."/>
            <person name="Getino M."/>
            <person name="Pursley I."/>
            <person name="Horton D.L."/>
            <person name="Alikhan N.F."/>
            <person name="Baker D."/>
            <person name="Gharbi K."/>
            <person name="Hall N."/>
            <person name="Watson M."/>
            <person name="Adriaenssens E.M."/>
            <person name="Foster-Nyarko E."/>
            <person name="Jarju S."/>
            <person name="Secka A."/>
            <person name="Antonio M."/>
            <person name="Oren A."/>
            <person name="Chaudhuri R.R."/>
            <person name="La Ragione R."/>
            <person name="Hildebrand F."/>
            <person name="Pallen M.J."/>
        </authorList>
    </citation>
    <scope>NUCLEOTIDE SEQUENCE</scope>
    <source>
        <strain evidence="8">1383</strain>
    </source>
</reference>
<gene>
    <name evidence="8" type="ORF">IAC44_01270</name>
</gene>
<comment type="similarity">
    <text evidence="2 6">Belongs to the PNP/MTAP phosphorylase family.</text>
</comment>
<dbReference type="Proteomes" id="UP000824161">
    <property type="component" value="Unassembled WGS sequence"/>
</dbReference>
<evidence type="ECO:0000313" key="8">
    <source>
        <dbReference type="EMBL" id="HIT97449.1"/>
    </source>
</evidence>
<dbReference type="EC" id="2.4.2.1" evidence="6"/>
<comment type="function">
    <text evidence="6">The purine nucleoside phosphorylases catalyze the phosphorolytic breakdown of the N-glycosidic bond in the beta-(deoxy)ribonucleoside molecules, with the formation of the corresponding free purine bases and pentose-1-phosphate.</text>
</comment>
<dbReference type="PIRSF" id="PIRSF000477">
    <property type="entry name" value="PurNPase"/>
    <property type="match status" value="1"/>
</dbReference>
<keyword evidence="5 6" id="KW-0808">Transferase</keyword>
<reference evidence="8" key="1">
    <citation type="submission" date="2020-10" db="EMBL/GenBank/DDBJ databases">
        <authorList>
            <person name="Gilroy R."/>
        </authorList>
    </citation>
    <scope>NUCLEOTIDE SEQUENCE</scope>
    <source>
        <strain evidence="8">1383</strain>
    </source>
</reference>
<dbReference type="NCBIfam" id="TIGR01697">
    <property type="entry name" value="PNPH-PUNA-XAPA"/>
    <property type="match status" value="1"/>
</dbReference>
<proteinExistence type="inferred from homology"/>
<dbReference type="EMBL" id="DVLY01000029">
    <property type="protein sequence ID" value="HIT97449.1"/>
    <property type="molecule type" value="Genomic_DNA"/>
</dbReference>
<keyword evidence="3" id="KW-0597">Phosphoprotein</keyword>
<dbReference type="PANTHER" id="PTHR11904">
    <property type="entry name" value="METHYLTHIOADENOSINE/PURINE NUCLEOSIDE PHOSPHORYLASE"/>
    <property type="match status" value="1"/>
</dbReference>
<dbReference type="NCBIfam" id="NF006054">
    <property type="entry name" value="PRK08202.1"/>
    <property type="match status" value="1"/>
</dbReference>
<dbReference type="SUPFAM" id="SSF53167">
    <property type="entry name" value="Purine and uridine phosphorylases"/>
    <property type="match status" value="1"/>
</dbReference>
<dbReference type="Gene3D" id="3.40.50.1580">
    <property type="entry name" value="Nucleoside phosphorylase domain"/>
    <property type="match status" value="1"/>
</dbReference>
<accession>A0A9D1H9G1</accession>
<evidence type="ECO:0000256" key="3">
    <source>
        <dbReference type="ARBA" id="ARBA00022553"/>
    </source>
</evidence>
<evidence type="ECO:0000259" key="7">
    <source>
        <dbReference type="Pfam" id="PF01048"/>
    </source>
</evidence>
<dbReference type="GO" id="GO:0004731">
    <property type="term" value="F:purine-nucleoside phosphorylase activity"/>
    <property type="evidence" value="ECO:0007669"/>
    <property type="project" value="UniProtKB-EC"/>
</dbReference>
<evidence type="ECO:0000256" key="6">
    <source>
        <dbReference type="PIRNR" id="PIRNR000477"/>
    </source>
</evidence>
<sequence length="271" mass="30089">MLEKLKETAEFLGRYADQPIEWAVILGTGLGDLVTEIDVRHRIPYSQIPHFPVSTVEGHSGEMIFGYLGGKYIMALNGRFHYYEGYPMDKVTYPVRVMKLMGIRRLVVSNAAGGINPAHRIGDIMIIRDHINLIPEHPLRGKNIDELGPRFVDMKDAYNPAMIRRAKEIAAENGIEVCEGVYLALQGPTFETQAEYLMVSRLGGDAVGMSTVPEVIVARHMGIEVFGVSIITDLGLPGKMANVSHEEVQAVGRTATPKVMKIVKELIRTFE</sequence>
<protein>
    <recommendedName>
        <fullName evidence="6">Purine nucleoside phosphorylase</fullName>
        <ecNumber evidence="6">2.4.2.1</ecNumber>
    </recommendedName>
    <alternativeName>
        <fullName evidence="6">Inosine-guanosine phosphorylase</fullName>
    </alternativeName>
</protein>
<evidence type="ECO:0000256" key="2">
    <source>
        <dbReference type="ARBA" id="ARBA00006751"/>
    </source>
</evidence>
<evidence type="ECO:0000256" key="5">
    <source>
        <dbReference type="ARBA" id="ARBA00022679"/>
    </source>
</evidence>
<evidence type="ECO:0000313" key="9">
    <source>
        <dbReference type="Proteomes" id="UP000824161"/>
    </source>
</evidence>
<comment type="pathway">
    <text evidence="1 6">Purine metabolism; purine nucleoside salvage.</text>
</comment>
<dbReference type="InterPro" id="IPR011270">
    <property type="entry name" value="Pur_Nuc_Pase_Ino/Guo-sp"/>
</dbReference>
<dbReference type="InterPro" id="IPR035994">
    <property type="entry name" value="Nucleoside_phosphorylase_sf"/>
</dbReference>
<name>A0A9D1H9G1_9FLAO</name>